<dbReference type="InterPro" id="IPR013517">
    <property type="entry name" value="FG-GAP"/>
</dbReference>
<dbReference type="Pfam" id="PF01839">
    <property type="entry name" value="FG-GAP"/>
    <property type="match status" value="5"/>
</dbReference>
<evidence type="ECO:0000256" key="3">
    <source>
        <dbReference type="ARBA" id="ARBA00023180"/>
    </source>
</evidence>
<dbReference type="InterPro" id="IPR018247">
    <property type="entry name" value="EF_Hand_1_Ca_BS"/>
</dbReference>
<dbReference type="Gene3D" id="2.130.10.130">
    <property type="entry name" value="Integrin alpha, N-terminal"/>
    <property type="match status" value="2"/>
</dbReference>
<evidence type="ECO:0000256" key="2">
    <source>
        <dbReference type="ARBA" id="ARBA00022737"/>
    </source>
</evidence>
<protein>
    <recommendedName>
        <fullName evidence="4">Peptidase C14 caspase domain-containing protein</fullName>
    </recommendedName>
</protein>
<reference evidence="5" key="1">
    <citation type="submission" date="2022-08" db="EMBL/GenBank/DDBJ databases">
        <title>Genomic Encyclopedia of Type Strains, Phase V (KMG-V): Genome sequencing to study the core and pangenomes of soil and plant-associated prokaryotes.</title>
        <authorList>
            <person name="Whitman W."/>
        </authorList>
    </citation>
    <scope>NUCLEOTIDE SEQUENCE</scope>
    <source>
        <strain evidence="5">0</strain>
    </source>
</reference>
<dbReference type="PROSITE" id="PS51470">
    <property type="entry name" value="FG_GAP"/>
    <property type="match status" value="4"/>
</dbReference>
<dbReference type="GO" id="GO:0007229">
    <property type="term" value="P:integrin-mediated signaling pathway"/>
    <property type="evidence" value="ECO:0007669"/>
    <property type="project" value="TreeGrafter"/>
</dbReference>
<dbReference type="GO" id="GO:0007160">
    <property type="term" value="P:cell-matrix adhesion"/>
    <property type="evidence" value="ECO:0007669"/>
    <property type="project" value="TreeGrafter"/>
</dbReference>
<dbReference type="InterPro" id="IPR000413">
    <property type="entry name" value="Integrin_alpha"/>
</dbReference>
<dbReference type="SUPFAM" id="SSF52129">
    <property type="entry name" value="Caspase-like"/>
    <property type="match status" value="1"/>
</dbReference>
<dbReference type="GO" id="GO:0006508">
    <property type="term" value="P:proteolysis"/>
    <property type="evidence" value="ECO:0007669"/>
    <property type="project" value="InterPro"/>
</dbReference>
<dbReference type="RefSeq" id="WP_259081093.1">
    <property type="nucleotide sequence ID" value="NZ_JANUAU010000016.1"/>
</dbReference>
<dbReference type="SMART" id="SM00191">
    <property type="entry name" value="Int_alpha"/>
    <property type="match status" value="6"/>
</dbReference>
<proteinExistence type="predicted"/>
<dbReference type="GO" id="GO:0033627">
    <property type="term" value="P:cell adhesion mediated by integrin"/>
    <property type="evidence" value="ECO:0007669"/>
    <property type="project" value="TreeGrafter"/>
</dbReference>
<keyword evidence="3" id="KW-0325">Glycoprotein</keyword>
<dbReference type="GO" id="GO:0005178">
    <property type="term" value="F:integrin binding"/>
    <property type="evidence" value="ECO:0007669"/>
    <property type="project" value="TreeGrafter"/>
</dbReference>
<dbReference type="InterPro" id="IPR029030">
    <property type="entry name" value="Caspase-like_dom_sf"/>
</dbReference>
<dbReference type="GO" id="GO:0009897">
    <property type="term" value="C:external side of plasma membrane"/>
    <property type="evidence" value="ECO:0007669"/>
    <property type="project" value="TreeGrafter"/>
</dbReference>
<dbReference type="SUPFAM" id="SSF69318">
    <property type="entry name" value="Integrin alpha N-terminal domain"/>
    <property type="match status" value="2"/>
</dbReference>
<organism evidence="5 6">
    <name type="scientific">Salinibacter ruber</name>
    <dbReference type="NCBI Taxonomy" id="146919"/>
    <lineage>
        <taxon>Bacteria</taxon>
        <taxon>Pseudomonadati</taxon>
        <taxon>Rhodothermota</taxon>
        <taxon>Rhodothermia</taxon>
        <taxon>Rhodothermales</taxon>
        <taxon>Salinibacteraceae</taxon>
        <taxon>Salinibacter</taxon>
    </lineage>
</organism>
<evidence type="ECO:0000259" key="4">
    <source>
        <dbReference type="Pfam" id="PF00656"/>
    </source>
</evidence>
<dbReference type="AlphaFoldDB" id="A0A9X2Q472"/>
<dbReference type="PROSITE" id="PS00018">
    <property type="entry name" value="EF_HAND_1"/>
    <property type="match status" value="2"/>
</dbReference>
<evidence type="ECO:0000256" key="1">
    <source>
        <dbReference type="ARBA" id="ARBA00022729"/>
    </source>
</evidence>
<dbReference type="EMBL" id="JANUAU010000016">
    <property type="protein sequence ID" value="MCS3679283.1"/>
    <property type="molecule type" value="Genomic_DNA"/>
</dbReference>
<dbReference type="PANTHER" id="PTHR23220">
    <property type="entry name" value="INTEGRIN ALPHA"/>
    <property type="match status" value="1"/>
</dbReference>
<keyword evidence="1" id="KW-0732">Signal</keyword>
<accession>A0A9X2Q472</accession>
<feature type="domain" description="Peptidase C14 caspase" evidence="4">
    <location>
        <begin position="832"/>
        <end position="1081"/>
    </location>
</feature>
<evidence type="ECO:0000313" key="5">
    <source>
        <dbReference type="EMBL" id="MCS3679283.1"/>
    </source>
</evidence>
<keyword evidence="2" id="KW-0677">Repeat</keyword>
<dbReference type="Proteomes" id="UP001155027">
    <property type="component" value="Unassembled WGS sequence"/>
</dbReference>
<dbReference type="InterPro" id="IPR011600">
    <property type="entry name" value="Pept_C14_caspase"/>
</dbReference>
<dbReference type="PRINTS" id="PR01185">
    <property type="entry name" value="INTEGRINA"/>
</dbReference>
<dbReference type="GO" id="GO:0098609">
    <property type="term" value="P:cell-cell adhesion"/>
    <property type="evidence" value="ECO:0007669"/>
    <property type="project" value="TreeGrafter"/>
</dbReference>
<dbReference type="Pfam" id="PF00656">
    <property type="entry name" value="Peptidase_C14"/>
    <property type="match status" value="1"/>
</dbReference>
<dbReference type="Gene3D" id="3.40.50.1460">
    <property type="match status" value="1"/>
</dbReference>
<dbReference type="PANTHER" id="PTHR23220:SF122">
    <property type="entry name" value="INTEGRIN ALPHA-PS1"/>
    <property type="match status" value="1"/>
</dbReference>
<dbReference type="InterPro" id="IPR013519">
    <property type="entry name" value="Int_alpha_beta-p"/>
</dbReference>
<name>A0A9X2Q472_9BACT</name>
<comment type="caution">
    <text evidence="5">The sequence shown here is derived from an EMBL/GenBank/DDBJ whole genome shotgun (WGS) entry which is preliminary data.</text>
</comment>
<dbReference type="GO" id="GO:0008305">
    <property type="term" value="C:integrin complex"/>
    <property type="evidence" value="ECO:0007669"/>
    <property type="project" value="InterPro"/>
</dbReference>
<evidence type="ECO:0000313" key="6">
    <source>
        <dbReference type="Proteomes" id="UP001155027"/>
    </source>
</evidence>
<dbReference type="InterPro" id="IPR028994">
    <property type="entry name" value="Integrin_alpha_N"/>
</dbReference>
<sequence>MWQTFHFSSRVEDYFPLITPTVRRLVQGVLLAGLLFGGLLPSCAEAQEIRLVETYTSPVVEMRDLFGAAVARGGDLDGDGTPDLLVGADGADQVYLLSGTSGEVIRVYDSPNPESETSFGEALALVGDIDGDGTPDLLVGAPDETAHGGAGQAYLLSGTSSEVIRTLNAPNPEDGDSFGVAVAGVGDIDGDSISDLLVGAEGAGQAYLLSGTSGEVIRTFTSPNAQERSSFGSAVARAGDFNGDGMTDFLIGARKEYPDGEDEAGRVYLLSGNSGKTIRTFTSQTKTRGSHFGAAVARVSDIDGDGIPDLLVGASEESPGGKERAGRAYLLSGASGETIRAFASPNAEFVGAFGAAVARAGDIDGDNHPDLLIGAYGENPGGKTGAGRAYRFEVILPVEVTASRLLGKRYPGLAKPKGEFETTNSYRKRQRRAEARKKEILRKLRQDQQKKLRSSLTRDTLSIQKIGQYDADQEVFPLTVQGKIYQVEIPIDEARSLDRNWQDAKLIGYKQLTENLDDYRYFNLKVIHPITGSRYPIGPQKEIEQQPVAAQKQVDPDRLPKTKASVDFTEPSGNDRLDGGETALVRVTVQNTGDGPARQVQIQVPPAETPQLSYPTSVSLGTVAPDSSVTETIQVEANRKVQSEEVSLRFTFDEVNGFAPSPVRLQFETKKFTPPELTVADVGIDDANANGVIEPGEVVDVTARIRNASRGVAEDVSAEVQYGENVFSTPDTRQSFDLGDLGSGAHQEIQFTLVTNQQAESVPVTVDLSEKYGEFGKSGVKLPLQFDTPTDQITEVQVEGQDTEVAVKTGDQLSVDVETNIPSTPMKRPNSIAVVMGVQSYSAEGAPDVEYARRDTRFMREYLTQTLGFREENILPRDPDGRMTFAEMRTLIQEKLPSYVKEGTSEVFVYYSGHGAPSTGESKNAYLVPSDTDPNFVSDANAYRLSSFYEDLAALSAESVTVALDACFTGQSGSGEMMLRQASPLALSVENPLLGIDDATGFLASGPQQVANWYPEKKHGMFTYFFLKGLKGEADLNGDRAVTVKEMKRYLTNESSGVPYWSRRVHQRKQVPQVVTQSPNRVLVRLGDS</sequence>
<gene>
    <name evidence="5" type="ORF">GGP71_003233</name>
</gene>
<dbReference type="GO" id="GO:0004197">
    <property type="term" value="F:cysteine-type endopeptidase activity"/>
    <property type="evidence" value="ECO:0007669"/>
    <property type="project" value="InterPro"/>
</dbReference>